<dbReference type="PROSITE" id="PS51032">
    <property type="entry name" value="AP2_ERF"/>
    <property type="match status" value="1"/>
</dbReference>
<dbReference type="PANTHER" id="PTHR31985">
    <property type="entry name" value="ETHYLENE-RESPONSIVE TRANSCRIPTION FACTOR ERF042-RELATED"/>
    <property type="match status" value="1"/>
</dbReference>
<evidence type="ECO:0000256" key="3">
    <source>
        <dbReference type="ARBA" id="ARBA00023125"/>
    </source>
</evidence>
<accession>A0A7J7N2A7</accession>
<gene>
    <name evidence="10" type="ORF">GIB67_009172</name>
</gene>
<name>A0A7J7N2A7_9MAGN</name>
<feature type="region of interest" description="Disordered" evidence="8">
    <location>
        <begin position="80"/>
        <end position="103"/>
    </location>
</feature>
<comment type="similarity">
    <text evidence="7">Belongs to the AP2/ERF transcription factor family. ERF subfamily.</text>
</comment>
<evidence type="ECO:0000256" key="7">
    <source>
        <dbReference type="ARBA" id="ARBA00024343"/>
    </source>
</evidence>
<dbReference type="AlphaFoldDB" id="A0A7J7N2A7"/>
<dbReference type="PIRSF" id="PIRSF038123">
    <property type="entry name" value="PTI6"/>
    <property type="match status" value="1"/>
</dbReference>
<protein>
    <recommendedName>
        <fullName evidence="9">AP2/ERF domain-containing protein</fullName>
    </recommendedName>
</protein>
<dbReference type="SMART" id="SM00380">
    <property type="entry name" value="AP2"/>
    <property type="match status" value="1"/>
</dbReference>
<evidence type="ECO:0000259" key="9">
    <source>
        <dbReference type="PROSITE" id="PS51032"/>
    </source>
</evidence>
<dbReference type="GO" id="GO:0003677">
    <property type="term" value="F:DNA binding"/>
    <property type="evidence" value="ECO:0007669"/>
    <property type="project" value="UniProtKB-KW"/>
</dbReference>
<dbReference type="GO" id="GO:0005634">
    <property type="term" value="C:nucleus"/>
    <property type="evidence" value="ECO:0007669"/>
    <property type="project" value="UniProtKB-SubCell"/>
</dbReference>
<keyword evidence="5" id="KW-0804">Transcription</keyword>
<dbReference type="EMBL" id="JACGCM010001135">
    <property type="protein sequence ID" value="KAF6161285.1"/>
    <property type="molecule type" value="Genomic_DNA"/>
</dbReference>
<keyword evidence="6" id="KW-0539">Nucleus</keyword>
<dbReference type="SUPFAM" id="SSF54171">
    <property type="entry name" value="DNA-binding domain"/>
    <property type="match status" value="1"/>
</dbReference>
<dbReference type="InterPro" id="IPR036955">
    <property type="entry name" value="AP2/ERF_dom_sf"/>
</dbReference>
<feature type="domain" description="AP2/ERF" evidence="9">
    <location>
        <begin position="1"/>
        <end position="52"/>
    </location>
</feature>
<evidence type="ECO:0000256" key="4">
    <source>
        <dbReference type="ARBA" id="ARBA00023159"/>
    </source>
</evidence>
<dbReference type="OrthoDB" id="1937547at2759"/>
<comment type="subcellular location">
    <subcellularLocation>
        <location evidence="1">Nucleus</location>
    </subcellularLocation>
</comment>
<evidence type="ECO:0000256" key="6">
    <source>
        <dbReference type="ARBA" id="ARBA00023242"/>
    </source>
</evidence>
<keyword evidence="3" id="KW-0238">DNA-binding</keyword>
<reference evidence="10 11" key="1">
    <citation type="journal article" date="2020" name="IScience">
        <title>Genome Sequencing of the Endangered Kingdonia uniflora (Circaeasteraceae, Ranunculales) Reveals Potential Mechanisms of Evolutionary Specialization.</title>
        <authorList>
            <person name="Sun Y."/>
            <person name="Deng T."/>
            <person name="Zhang A."/>
            <person name="Moore M.J."/>
            <person name="Landis J.B."/>
            <person name="Lin N."/>
            <person name="Zhang H."/>
            <person name="Zhang X."/>
            <person name="Huang J."/>
            <person name="Zhang X."/>
            <person name="Sun H."/>
            <person name="Wang H."/>
        </authorList>
    </citation>
    <scope>NUCLEOTIDE SEQUENCE [LARGE SCALE GENOMIC DNA]</scope>
    <source>
        <strain evidence="10">TB1705</strain>
        <tissue evidence="10">Leaf</tissue>
    </source>
</reference>
<evidence type="ECO:0000256" key="8">
    <source>
        <dbReference type="SAM" id="MobiDB-lite"/>
    </source>
</evidence>
<keyword evidence="4" id="KW-0010">Activator</keyword>
<comment type="caution">
    <text evidence="10">The sequence shown here is derived from an EMBL/GenBank/DDBJ whole genome shotgun (WGS) entry which is preliminary data.</text>
</comment>
<feature type="compositionally biased region" description="Low complexity" evidence="8">
    <location>
        <begin position="80"/>
        <end position="95"/>
    </location>
</feature>
<evidence type="ECO:0000256" key="5">
    <source>
        <dbReference type="ARBA" id="ARBA00023163"/>
    </source>
</evidence>
<keyword evidence="2" id="KW-0805">Transcription regulation</keyword>
<dbReference type="InterPro" id="IPR051032">
    <property type="entry name" value="AP2/ERF_TF_ERF_subfamily"/>
</dbReference>
<dbReference type="Pfam" id="PF00847">
    <property type="entry name" value="AP2"/>
    <property type="match status" value="1"/>
</dbReference>
<dbReference type="Proteomes" id="UP000541444">
    <property type="component" value="Unassembled WGS sequence"/>
</dbReference>
<dbReference type="InterPro" id="IPR001471">
    <property type="entry name" value="AP2/ERF_dom"/>
</dbReference>
<dbReference type="Gene3D" id="3.30.730.10">
    <property type="entry name" value="AP2/ERF domain"/>
    <property type="match status" value="1"/>
</dbReference>
<keyword evidence="11" id="KW-1185">Reference proteome</keyword>
<evidence type="ECO:0000256" key="2">
    <source>
        <dbReference type="ARBA" id="ARBA00023015"/>
    </source>
</evidence>
<dbReference type="PANTHER" id="PTHR31985:SF231">
    <property type="entry name" value="ETHYLENE-RESPONSIVE TRANSCRIPTION FACTOR ERF014"/>
    <property type="match status" value="1"/>
</dbReference>
<proteinExistence type="inferred from homology"/>
<sequence>MRSWGSWVSEIRTPNEKSRIWLGSYSTPEAAARAYDAALTCLKGSPAQLNFPNNITTSTSPSYDFPDTIMSPKLTKRVTAAAATSPASTPSLLSFPAPPPPQP</sequence>
<evidence type="ECO:0000313" key="11">
    <source>
        <dbReference type="Proteomes" id="UP000541444"/>
    </source>
</evidence>
<evidence type="ECO:0000313" key="10">
    <source>
        <dbReference type="EMBL" id="KAF6161285.1"/>
    </source>
</evidence>
<organism evidence="10 11">
    <name type="scientific">Kingdonia uniflora</name>
    <dbReference type="NCBI Taxonomy" id="39325"/>
    <lineage>
        <taxon>Eukaryota</taxon>
        <taxon>Viridiplantae</taxon>
        <taxon>Streptophyta</taxon>
        <taxon>Embryophyta</taxon>
        <taxon>Tracheophyta</taxon>
        <taxon>Spermatophyta</taxon>
        <taxon>Magnoliopsida</taxon>
        <taxon>Ranunculales</taxon>
        <taxon>Circaeasteraceae</taxon>
        <taxon>Kingdonia</taxon>
    </lineage>
</organism>
<dbReference type="CDD" id="cd00018">
    <property type="entry name" value="AP2"/>
    <property type="match status" value="1"/>
</dbReference>
<dbReference type="GO" id="GO:0003700">
    <property type="term" value="F:DNA-binding transcription factor activity"/>
    <property type="evidence" value="ECO:0007669"/>
    <property type="project" value="InterPro"/>
</dbReference>
<dbReference type="InterPro" id="IPR016177">
    <property type="entry name" value="DNA-bd_dom_sf"/>
</dbReference>
<evidence type="ECO:0000256" key="1">
    <source>
        <dbReference type="ARBA" id="ARBA00004123"/>
    </source>
</evidence>